<evidence type="ECO:0000313" key="3">
    <source>
        <dbReference type="EMBL" id="RYQ96600.1"/>
    </source>
</evidence>
<sequence>MLDVIDMRWLASRGEEKFVVDLRNQECSSRKFQLSGILCAHAMTCIRKMCFNVDNYVADYYKKAAYISCYQHIVFPVNGPNFWDKTQFEDVLPPIYRKPIGRPKKKRARAADEQPNRTGLSREGQQQKCSYCFCSGHNKKSCPTKRKITPNPAVNNAANSTTKRRSRRGVRKSARLSTKTASSKATEAGNRKQKGTNNKPPSYPKRKSAVSF</sequence>
<gene>
    <name evidence="3" type="ORF">Ahy_B08g092420</name>
</gene>
<feature type="compositionally biased region" description="Polar residues" evidence="1">
    <location>
        <begin position="176"/>
        <end position="185"/>
    </location>
</feature>
<keyword evidence="4" id="KW-1185">Reference proteome</keyword>
<evidence type="ECO:0000256" key="1">
    <source>
        <dbReference type="SAM" id="MobiDB-lite"/>
    </source>
</evidence>
<organism evidence="3 4">
    <name type="scientific">Arachis hypogaea</name>
    <name type="common">Peanut</name>
    <dbReference type="NCBI Taxonomy" id="3818"/>
    <lineage>
        <taxon>Eukaryota</taxon>
        <taxon>Viridiplantae</taxon>
        <taxon>Streptophyta</taxon>
        <taxon>Embryophyta</taxon>
        <taxon>Tracheophyta</taxon>
        <taxon>Spermatophyta</taxon>
        <taxon>Magnoliopsida</taxon>
        <taxon>eudicotyledons</taxon>
        <taxon>Gunneridae</taxon>
        <taxon>Pentapetalae</taxon>
        <taxon>rosids</taxon>
        <taxon>fabids</taxon>
        <taxon>Fabales</taxon>
        <taxon>Fabaceae</taxon>
        <taxon>Papilionoideae</taxon>
        <taxon>50 kb inversion clade</taxon>
        <taxon>dalbergioids sensu lato</taxon>
        <taxon>Dalbergieae</taxon>
        <taxon>Pterocarpus clade</taxon>
        <taxon>Arachis</taxon>
    </lineage>
</organism>
<evidence type="ECO:0000313" key="4">
    <source>
        <dbReference type="Proteomes" id="UP000289738"/>
    </source>
</evidence>
<feature type="domain" description="Zinc finger PMZ-type" evidence="2">
    <location>
        <begin position="25"/>
        <end position="52"/>
    </location>
</feature>
<dbReference type="AlphaFoldDB" id="A0A444Y3V5"/>
<feature type="compositionally biased region" description="Basic residues" evidence="1">
    <location>
        <begin position="99"/>
        <end position="108"/>
    </location>
</feature>
<dbReference type="InterPro" id="IPR006564">
    <property type="entry name" value="Znf_PMZ"/>
</dbReference>
<dbReference type="STRING" id="3818.A0A444Y3V5"/>
<dbReference type="PANTHER" id="PTHR31973:SF187">
    <property type="entry name" value="MUTATOR TRANSPOSASE MUDRA PROTEIN"/>
    <property type="match status" value="1"/>
</dbReference>
<protein>
    <recommendedName>
        <fullName evidence="2">Zinc finger PMZ-type domain-containing protein</fullName>
    </recommendedName>
</protein>
<comment type="caution">
    <text evidence="3">The sequence shown here is derived from an EMBL/GenBank/DDBJ whole genome shotgun (WGS) entry which is preliminary data.</text>
</comment>
<reference evidence="3 4" key="1">
    <citation type="submission" date="2019-01" db="EMBL/GenBank/DDBJ databases">
        <title>Sequencing of cultivated peanut Arachis hypogaea provides insights into genome evolution and oil improvement.</title>
        <authorList>
            <person name="Chen X."/>
        </authorList>
    </citation>
    <scope>NUCLEOTIDE SEQUENCE [LARGE SCALE GENOMIC DNA]</scope>
    <source>
        <strain evidence="4">cv. Fuhuasheng</strain>
        <tissue evidence="3">Leaves</tissue>
    </source>
</reference>
<feature type="region of interest" description="Disordered" evidence="1">
    <location>
        <begin position="140"/>
        <end position="212"/>
    </location>
</feature>
<dbReference type="EMBL" id="SDMP01000018">
    <property type="protein sequence ID" value="RYQ96600.1"/>
    <property type="molecule type" value="Genomic_DNA"/>
</dbReference>
<dbReference type="PANTHER" id="PTHR31973">
    <property type="entry name" value="POLYPROTEIN, PUTATIVE-RELATED"/>
    <property type="match status" value="1"/>
</dbReference>
<feature type="compositionally biased region" description="Basic residues" evidence="1">
    <location>
        <begin position="162"/>
        <end position="174"/>
    </location>
</feature>
<proteinExistence type="predicted"/>
<feature type="region of interest" description="Disordered" evidence="1">
    <location>
        <begin position="99"/>
        <end position="122"/>
    </location>
</feature>
<dbReference type="SMART" id="SM00575">
    <property type="entry name" value="ZnF_PMZ"/>
    <property type="match status" value="1"/>
</dbReference>
<evidence type="ECO:0000259" key="2">
    <source>
        <dbReference type="SMART" id="SM00575"/>
    </source>
</evidence>
<dbReference type="GO" id="GO:0008270">
    <property type="term" value="F:zinc ion binding"/>
    <property type="evidence" value="ECO:0007669"/>
    <property type="project" value="InterPro"/>
</dbReference>
<dbReference type="Proteomes" id="UP000289738">
    <property type="component" value="Chromosome B08"/>
</dbReference>
<accession>A0A444Y3V5</accession>
<name>A0A444Y3V5_ARAHY</name>